<dbReference type="Proteomes" id="UP000295129">
    <property type="component" value="Unassembled WGS sequence"/>
</dbReference>
<evidence type="ECO:0000313" key="3">
    <source>
        <dbReference type="EMBL" id="TDN50442.1"/>
    </source>
</evidence>
<dbReference type="GO" id="GO:0003677">
    <property type="term" value="F:DNA binding"/>
    <property type="evidence" value="ECO:0007669"/>
    <property type="project" value="InterPro"/>
</dbReference>
<sequence length="858" mass="93424">MSDRIDFARVAKDALQRSEQLVPLWLPDGAKVGHEWKSVNPTRSDSHAGSFSINLNTGAWGDFATGDKGGDLVSLLAYLFHAGDQVAAVRELAELLGIPDAVPAPKKGKPKKAERKAPVLPADAKPPKPKAPVVAWEPVVPVPADAPPPPAAHEFRGIPTVRWTYRDQAGEVLGYVCRFVKSDGSKEVLPLTFCRHPGTGLTCWRWITWEVPRPLYGLDRLAARPDAPVLLVEGEKCVDAAVPALPEFVPACWSGGSNAVFKADWSALAGRTVLIWPDCDAQHEKLTPVEKAAGIDPKSKPLLPETKQPGVKAAESIAAVLLALSPPAKVRIVAIPAPGEKPAGWDIADALEEGWSAEDLKAFMRRQRHAQAEMSAVPSAPAAASIPASVLASLQAAPPAVKASDAIIAAAGEGGAPPPVDGQGGDDEPPDKDWALGLLRKKGEISACLANAELILAHMDEWQGVIGYDEFAERTVHRAALPCDKRGPSYGDWVDHLDATVAIHLQRQWEVEFSPATVGQAVEVLARRRRFHPVREALAALPPWDGRRRNAYWLSDFLGVAPSPYVELVGAFFLRGMVKRVMEPGCKFDYCLVLEGEQGKGKSTAAKLLSWQWFADTDLDLNNKDSLLALPGHWVYEISEMGSLMKAEERKQKSFLSRQWDEYRPPYGKRLVKVPRQCVFVGTTNEDEYLKDATGGRRFWPVMCGDELNLEGLEAALPQMYAEALHDYREAERCWPTKEEQDRYFTPEQAARGMPEPFEDILGEWVSKQGTPFSMADAAMAGLNLTADKLTPAVVTRLGIVLTKRLGCTKREDRNAPPGRRRLYLSPSLAAKQGGKPLPRAAAPAVDDDVQGGAGGYF</sequence>
<organism evidence="3 4">
    <name type="scientific">Azoarcus indigens</name>
    <dbReference type="NCBI Taxonomy" id="29545"/>
    <lineage>
        <taxon>Bacteria</taxon>
        <taxon>Pseudomonadati</taxon>
        <taxon>Pseudomonadota</taxon>
        <taxon>Betaproteobacteria</taxon>
        <taxon>Rhodocyclales</taxon>
        <taxon>Zoogloeaceae</taxon>
        <taxon>Azoarcus</taxon>
    </lineage>
</organism>
<protein>
    <submittedName>
        <fullName evidence="3">Virulence-associated protein E</fullName>
    </submittedName>
</protein>
<dbReference type="Gene3D" id="3.90.580.10">
    <property type="entry name" value="Zinc finger, CHC2-type domain"/>
    <property type="match status" value="1"/>
</dbReference>
<dbReference type="OrthoDB" id="784829at2"/>
<comment type="caution">
    <text evidence="3">The sequence shown here is derived from an EMBL/GenBank/DDBJ whole genome shotgun (WGS) entry which is preliminary data.</text>
</comment>
<proteinExistence type="predicted"/>
<dbReference type="RefSeq" id="WP_133591697.1">
    <property type="nucleotide sequence ID" value="NZ_SNVV01000009.1"/>
</dbReference>
<dbReference type="SUPFAM" id="SSF57783">
    <property type="entry name" value="Zinc beta-ribbon"/>
    <property type="match status" value="1"/>
</dbReference>
<reference evidence="3 4" key="1">
    <citation type="submission" date="2019-03" db="EMBL/GenBank/DDBJ databases">
        <title>Genomic Encyclopedia of Type Strains, Phase IV (KMG-IV): sequencing the most valuable type-strain genomes for metagenomic binning, comparative biology and taxonomic classification.</title>
        <authorList>
            <person name="Goeker M."/>
        </authorList>
    </citation>
    <scope>NUCLEOTIDE SEQUENCE [LARGE SCALE GENOMIC DNA]</scope>
    <source>
        <strain evidence="3 4">DSM 12121</strain>
    </source>
</reference>
<dbReference type="InterPro" id="IPR036977">
    <property type="entry name" value="DNA_primase_Znf_CHC2"/>
</dbReference>
<dbReference type="EMBL" id="SNVV01000009">
    <property type="protein sequence ID" value="TDN50442.1"/>
    <property type="molecule type" value="Genomic_DNA"/>
</dbReference>
<dbReference type="PANTHER" id="PTHR34985:SF1">
    <property type="entry name" value="SLR0554 PROTEIN"/>
    <property type="match status" value="1"/>
</dbReference>
<dbReference type="InterPro" id="IPR007936">
    <property type="entry name" value="VapE-like_dom"/>
</dbReference>
<dbReference type="GO" id="GO:0008270">
    <property type="term" value="F:zinc ion binding"/>
    <property type="evidence" value="ECO:0007669"/>
    <property type="project" value="InterPro"/>
</dbReference>
<evidence type="ECO:0000256" key="1">
    <source>
        <dbReference type="SAM" id="MobiDB-lite"/>
    </source>
</evidence>
<feature type="region of interest" description="Disordered" evidence="1">
    <location>
        <begin position="101"/>
        <end position="131"/>
    </location>
</feature>
<keyword evidence="4" id="KW-1185">Reference proteome</keyword>
<evidence type="ECO:0000313" key="4">
    <source>
        <dbReference type="Proteomes" id="UP000295129"/>
    </source>
</evidence>
<feature type="region of interest" description="Disordered" evidence="1">
    <location>
        <begin position="828"/>
        <end position="858"/>
    </location>
</feature>
<feature type="domain" description="Virulence-associated protein E-like" evidence="2">
    <location>
        <begin position="543"/>
        <end position="749"/>
    </location>
</feature>
<dbReference type="AlphaFoldDB" id="A0A4V3BMF3"/>
<dbReference type="Pfam" id="PF05272">
    <property type="entry name" value="VapE-like_dom"/>
    <property type="match status" value="1"/>
</dbReference>
<accession>A0A4V3BMF3</accession>
<dbReference type="PANTHER" id="PTHR34985">
    <property type="entry name" value="SLR0554 PROTEIN"/>
    <property type="match status" value="1"/>
</dbReference>
<gene>
    <name evidence="3" type="ORF">C7389_109136</name>
</gene>
<name>A0A4V3BMF3_9RHOO</name>
<dbReference type="GO" id="GO:0006260">
    <property type="term" value="P:DNA replication"/>
    <property type="evidence" value="ECO:0007669"/>
    <property type="project" value="InterPro"/>
</dbReference>
<evidence type="ECO:0000259" key="2">
    <source>
        <dbReference type="Pfam" id="PF05272"/>
    </source>
</evidence>
<feature type="region of interest" description="Disordered" evidence="1">
    <location>
        <begin position="411"/>
        <end position="431"/>
    </location>
</feature>